<name>A0A1S3HI62_LINAN</name>
<sequence>METEKDARQENEQTTGKSGKGIIIAARERGPGPGRYGLPSTLGYIDHDFTKHMKPAHSFGQRLGSLMAKDCSPGPAHFIDPRHTRHGKDGTPSYSMLARPKDPNFFKTPGPGRYENEKAHPQGEKHAPVYSMGARTRFRKSDKNPASNVYSLPQLIGPAQPNKRSYPSYSMTARRNVGHFAEDLSKTPGPGRYDALNPNTWRNKAPIYGLQSRHYMPGDTTVKPGPGAHRPERVTVHKPTPPKHSLGVRHSEFVCPLIVPCSD</sequence>
<dbReference type="InterPro" id="IPR051291">
    <property type="entry name" value="CIMAP"/>
</dbReference>
<evidence type="ECO:0000313" key="2">
    <source>
        <dbReference type="Proteomes" id="UP000085678"/>
    </source>
</evidence>
<accession>A0A1S3HI62</accession>
<dbReference type="OMA" id="RMETPSY"/>
<dbReference type="GO" id="GO:0005856">
    <property type="term" value="C:cytoskeleton"/>
    <property type="evidence" value="ECO:0007669"/>
    <property type="project" value="TreeGrafter"/>
</dbReference>
<feature type="region of interest" description="Disordered" evidence="1">
    <location>
        <begin position="140"/>
        <end position="165"/>
    </location>
</feature>
<organism evidence="2 3">
    <name type="scientific">Lingula anatina</name>
    <name type="common">Brachiopod</name>
    <name type="synonym">Lingula unguis</name>
    <dbReference type="NCBI Taxonomy" id="7574"/>
    <lineage>
        <taxon>Eukaryota</taxon>
        <taxon>Metazoa</taxon>
        <taxon>Spiralia</taxon>
        <taxon>Lophotrochozoa</taxon>
        <taxon>Brachiopoda</taxon>
        <taxon>Linguliformea</taxon>
        <taxon>Lingulata</taxon>
        <taxon>Lingulida</taxon>
        <taxon>Linguloidea</taxon>
        <taxon>Lingulidae</taxon>
        <taxon>Lingula</taxon>
    </lineage>
</organism>
<reference evidence="3" key="1">
    <citation type="submission" date="2025-08" db="UniProtKB">
        <authorList>
            <consortium name="RefSeq"/>
        </authorList>
    </citation>
    <scope>IDENTIFICATION</scope>
    <source>
        <tissue evidence="3">Gonads</tissue>
    </source>
</reference>
<dbReference type="KEGG" id="lak:106154760"/>
<dbReference type="GeneID" id="106154760"/>
<dbReference type="PANTHER" id="PTHR21580">
    <property type="entry name" value="SHIPPO-1-RELATED"/>
    <property type="match status" value="1"/>
</dbReference>
<feature type="region of interest" description="Disordered" evidence="1">
    <location>
        <begin position="1"/>
        <end position="35"/>
    </location>
</feature>
<proteinExistence type="predicted"/>
<dbReference type="PANTHER" id="PTHR21580:SF57">
    <property type="entry name" value="OUTER DENSE FIBER OF SPERM TAILS 3-LIKE 2-RELATED"/>
    <property type="match status" value="1"/>
</dbReference>
<gene>
    <name evidence="3" type="primary">LOC106154760</name>
</gene>
<dbReference type="RefSeq" id="XP_013384679.1">
    <property type="nucleotide sequence ID" value="XM_013529225.2"/>
</dbReference>
<dbReference type="FunCoup" id="A0A1S3HI62">
    <property type="interactions" value="2"/>
</dbReference>
<dbReference type="AlphaFoldDB" id="A0A1S3HI62"/>
<dbReference type="OrthoDB" id="429991at2759"/>
<protein>
    <submittedName>
        <fullName evidence="3">Outer dense fiber protein 3</fullName>
    </submittedName>
</protein>
<dbReference type="STRING" id="7574.A0A1S3HI62"/>
<evidence type="ECO:0000256" key="1">
    <source>
        <dbReference type="SAM" id="MobiDB-lite"/>
    </source>
</evidence>
<keyword evidence="2" id="KW-1185">Reference proteome</keyword>
<dbReference type="Pfam" id="PF07004">
    <property type="entry name" value="SHIPPO-rpt"/>
    <property type="match status" value="4"/>
</dbReference>
<dbReference type="Proteomes" id="UP000085678">
    <property type="component" value="Unplaced"/>
</dbReference>
<feature type="region of interest" description="Disordered" evidence="1">
    <location>
        <begin position="77"/>
        <end position="103"/>
    </location>
</feature>
<feature type="compositionally biased region" description="Basic and acidic residues" evidence="1">
    <location>
        <begin position="1"/>
        <end position="11"/>
    </location>
</feature>
<dbReference type="InParanoid" id="A0A1S3HI62"/>
<evidence type="ECO:0000313" key="3">
    <source>
        <dbReference type="RefSeq" id="XP_013384679.1"/>
    </source>
</evidence>
<dbReference type="InterPro" id="IPR010736">
    <property type="entry name" value="SHIPPO-rpt"/>
</dbReference>